<sequence length="56" mass="6186">MRYPPTLRRPLSIALSHHYVFGDVSETWHKGVPPGPHDTTKDTTNSSLAVGLHGHL</sequence>
<dbReference type="AlphaFoldDB" id="A0A0C9Z3L7"/>
<evidence type="ECO:0000313" key="3">
    <source>
        <dbReference type="Proteomes" id="UP000054018"/>
    </source>
</evidence>
<dbReference type="Proteomes" id="UP000054018">
    <property type="component" value="Unassembled WGS sequence"/>
</dbReference>
<dbReference type="HOGENOM" id="CLU_3015078_0_0_1"/>
<organism evidence="2 3">
    <name type="scientific">Pisolithus microcarpus 441</name>
    <dbReference type="NCBI Taxonomy" id="765257"/>
    <lineage>
        <taxon>Eukaryota</taxon>
        <taxon>Fungi</taxon>
        <taxon>Dikarya</taxon>
        <taxon>Basidiomycota</taxon>
        <taxon>Agaricomycotina</taxon>
        <taxon>Agaricomycetes</taxon>
        <taxon>Agaricomycetidae</taxon>
        <taxon>Boletales</taxon>
        <taxon>Sclerodermatineae</taxon>
        <taxon>Pisolithaceae</taxon>
        <taxon>Pisolithus</taxon>
    </lineage>
</organism>
<dbReference type="EMBL" id="KN833930">
    <property type="protein sequence ID" value="KIK14623.1"/>
    <property type="molecule type" value="Genomic_DNA"/>
</dbReference>
<reference evidence="2 3" key="1">
    <citation type="submission" date="2014-04" db="EMBL/GenBank/DDBJ databases">
        <authorList>
            <consortium name="DOE Joint Genome Institute"/>
            <person name="Kuo A."/>
            <person name="Kohler A."/>
            <person name="Costa M.D."/>
            <person name="Nagy L.G."/>
            <person name="Floudas D."/>
            <person name="Copeland A."/>
            <person name="Barry K.W."/>
            <person name="Cichocki N."/>
            <person name="Veneault-Fourrey C."/>
            <person name="LaButti K."/>
            <person name="Lindquist E.A."/>
            <person name="Lipzen A."/>
            <person name="Lundell T."/>
            <person name="Morin E."/>
            <person name="Murat C."/>
            <person name="Sun H."/>
            <person name="Tunlid A."/>
            <person name="Henrissat B."/>
            <person name="Grigoriev I.V."/>
            <person name="Hibbett D.S."/>
            <person name="Martin F."/>
            <person name="Nordberg H.P."/>
            <person name="Cantor M.N."/>
            <person name="Hua S.X."/>
        </authorList>
    </citation>
    <scope>NUCLEOTIDE SEQUENCE [LARGE SCALE GENOMIC DNA]</scope>
    <source>
        <strain evidence="2 3">441</strain>
    </source>
</reference>
<protein>
    <submittedName>
        <fullName evidence="2">Uncharacterized protein</fullName>
    </submittedName>
</protein>
<accession>A0A0C9Z3L7</accession>
<proteinExistence type="predicted"/>
<keyword evidence="3" id="KW-1185">Reference proteome</keyword>
<reference evidence="3" key="2">
    <citation type="submission" date="2015-01" db="EMBL/GenBank/DDBJ databases">
        <title>Evolutionary Origins and Diversification of the Mycorrhizal Mutualists.</title>
        <authorList>
            <consortium name="DOE Joint Genome Institute"/>
            <consortium name="Mycorrhizal Genomics Consortium"/>
            <person name="Kohler A."/>
            <person name="Kuo A."/>
            <person name="Nagy L.G."/>
            <person name="Floudas D."/>
            <person name="Copeland A."/>
            <person name="Barry K.W."/>
            <person name="Cichocki N."/>
            <person name="Veneault-Fourrey C."/>
            <person name="LaButti K."/>
            <person name="Lindquist E.A."/>
            <person name="Lipzen A."/>
            <person name="Lundell T."/>
            <person name="Morin E."/>
            <person name="Murat C."/>
            <person name="Riley R."/>
            <person name="Ohm R."/>
            <person name="Sun H."/>
            <person name="Tunlid A."/>
            <person name="Henrissat B."/>
            <person name="Grigoriev I.V."/>
            <person name="Hibbett D.S."/>
            <person name="Martin F."/>
        </authorList>
    </citation>
    <scope>NUCLEOTIDE SEQUENCE [LARGE SCALE GENOMIC DNA]</scope>
    <source>
        <strain evidence="3">441</strain>
    </source>
</reference>
<evidence type="ECO:0000256" key="1">
    <source>
        <dbReference type="SAM" id="MobiDB-lite"/>
    </source>
</evidence>
<evidence type="ECO:0000313" key="2">
    <source>
        <dbReference type="EMBL" id="KIK14623.1"/>
    </source>
</evidence>
<feature type="region of interest" description="Disordered" evidence="1">
    <location>
        <begin position="31"/>
        <end position="56"/>
    </location>
</feature>
<gene>
    <name evidence="2" type="ORF">PISMIDRAFT_687815</name>
</gene>
<name>A0A0C9Z3L7_9AGAM</name>